<evidence type="ECO:0000313" key="3">
    <source>
        <dbReference type="Proteomes" id="UP000053766"/>
    </source>
</evidence>
<reference evidence="2 3" key="1">
    <citation type="submission" date="2013-11" db="EMBL/GenBank/DDBJ databases">
        <title>Draft genome of the bovine lungworm Dictyocaulus viviparus.</title>
        <authorList>
            <person name="Mitreva M."/>
        </authorList>
    </citation>
    <scope>NUCLEOTIDE SEQUENCE [LARGE SCALE GENOMIC DNA]</scope>
    <source>
        <strain evidence="2 3">HannoverDv2000</strain>
    </source>
</reference>
<dbReference type="EMBL" id="KN716240">
    <property type="protein sequence ID" value="KJH49273.1"/>
    <property type="molecule type" value="Genomic_DNA"/>
</dbReference>
<name>A0A0D8XXB4_DICVI</name>
<keyword evidence="3" id="KW-1185">Reference proteome</keyword>
<evidence type="ECO:0000256" key="1">
    <source>
        <dbReference type="SAM" id="MobiDB-lite"/>
    </source>
</evidence>
<accession>A0A0D8XXB4</accession>
<evidence type="ECO:0000313" key="2">
    <source>
        <dbReference type="EMBL" id="KJH49273.1"/>
    </source>
</evidence>
<sequence>MKNFAFERIQIKQQQRILCWGTLRTEHEVVFLKQFDDVELGYDAPGRRFDHSLLQSVASFSSSSTLLMNEWKKKEKRRKSHERVSHSGVQLTVGHEFSPRG</sequence>
<dbReference type="AlphaFoldDB" id="A0A0D8XXB4"/>
<reference evidence="3" key="2">
    <citation type="journal article" date="2016" name="Sci. Rep.">
        <title>Dictyocaulus viviparus genome, variome and transcriptome elucidate lungworm biology and support future intervention.</title>
        <authorList>
            <person name="McNulty S.N."/>
            <person name="Strube C."/>
            <person name="Rosa B.A."/>
            <person name="Martin J.C."/>
            <person name="Tyagi R."/>
            <person name="Choi Y.J."/>
            <person name="Wang Q."/>
            <person name="Hallsworth Pepin K."/>
            <person name="Zhang X."/>
            <person name="Ozersky P."/>
            <person name="Wilson R.K."/>
            <person name="Sternberg P.W."/>
            <person name="Gasser R.B."/>
            <person name="Mitreva M."/>
        </authorList>
    </citation>
    <scope>NUCLEOTIDE SEQUENCE [LARGE SCALE GENOMIC DNA]</scope>
    <source>
        <strain evidence="3">HannoverDv2000</strain>
    </source>
</reference>
<dbReference type="Proteomes" id="UP000053766">
    <property type="component" value="Unassembled WGS sequence"/>
</dbReference>
<protein>
    <submittedName>
        <fullName evidence="2">Uncharacterized protein</fullName>
    </submittedName>
</protein>
<proteinExistence type="predicted"/>
<organism evidence="2 3">
    <name type="scientific">Dictyocaulus viviparus</name>
    <name type="common">Bovine lungworm</name>
    <dbReference type="NCBI Taxonomy" id="29172"/>
    <lineage>
        <taxon>Eukaryota</taxon>
        <taxon>Metazoa</taxon>
        <taxon>Ecdysozoa</taxon>
        <taxon>Nematoda</taxon>
        <taxon>Chromadorea</taxon>
        <taxon>Rhabditida</taxon>
        <taxon>Rhabditina</taxon>
        <taxon>Rhabditomorpha</taxon>
        <taxon>Strongyloidea</taxon>
        <taxon>Metastrongylidae</taxon>
        <taxon>Dictyocaulus</taxon>
    </lineage>
</organism>
<gene>
    <name evidence="2" type="ORF">DICVIV_04595</name>
</gene>
<feature type="region of interest" description="Disordered" evidence="1">
    <location>
        <begin position="72"/>
        <end position="101"/>
    </location>
</feature>